<keyword evidence="3" id="KW-1185">Reference proteome</keyword>
<protein>
    <submittedName>
        <fullName evidence="2">Uncharacterized protein</fullName>
    </submittedName>
</protein>
<feature type="compositionally biased region" description="Low complexity" evidence="1">
    <location>
        <begin position="42"/>
        <end position="58"/>
    </location>
</feature>
<evidence type="ECO:0000256" key="1">
    <source>
        <dbReference type="SAM" id="MobiDB-lite"/>
    </source>
</evidence>
<name>W9R440_9ROSA</name>
<dbReference type="AlphaFoldDB" id="W9R440"/>
<organism evidence="2 3">
    <name type="scientific">Morus notabilis</name>
    <dbReference type="NCBI Taxonomy" id="981085"/>
    <lineage>
        <taxon>Eukaryota</taxon>
        <taxon>Viridiplantae</taxon>
        <taxon>Streptophyta</taxon>
        <taxon>Embryophyta</taxon>
        <taxon>Tracheophyta</taxon>
        <taxon>Spermatophyta</taxon>
        <taxon>Magnoliopsida</taxon>
        <taxon>eudicotyledons</taxon>
        <taxon>Gunneridae</taxon>
        <taxon>Pentapetalae</taxon>
        <taxon>rosids</taxon>
        <taxon>fabids</taxon>
        <taxon>Rosales</taxon>
        <taxon>Moraceae</taxon>
        <taxon>Moreae</taxon>
        <taxon>Morus</taxon>
    </lineage>
</organism>
<evidence type="ECO:0000313" key="3">
    <source>
        <dbReference type="Proteomes" id="UP000030645"/>
    </source>
</evidence>
<proteinExistence type="predicted"/>
<accession>W9R440</accession>
<evidence type="ECO:0000313" key="2">
    <source>
        <dbReference type="EMBL" id="EXB54071.1"/>
    </source>
</evidence>
<dbReference type="EMBL" id="KE344155">
    <property type="protein sequence ID" value="EXB54071.1"/>
    <property type="molecule type" value="Genomic_DNA"/>
</dbReference>
<reference evidence="3" key="1">
    <citation type="submission" date="2013-01" db="EMBL/GenBank/DDBJ databases">
        <title>Draft Genome Sequence of a Mulberry Tree, Morus notabilis C.K. Schneid.</title>
        <authorList>
            <person name="He N."/>
            <person name="Zhao S."/>
        </authorList>
    </citation>
    <scope>NUCLEOTIDE SEQUENCE</scope>
</reference>
<feature type="compositionally biased region" description="Basic residues" evidence="1">
    <location>
        <begin position="68"/>
        <end position="79"/>
    </location>
</feature>
<dbReference type="Proteomes" id="UP000030645">
    <property type="component" value="Unassembled WGS sequence"/>
</dbReference>
<sequence>MKISKRSVILSGSRPLCHRRTGNISHHIAPQNFHLKQQAPHTSSLPDPSTTTTTVSTSQRRRQDSSLKKKIKTRNPSRL</sequence>
<gene>
    <name evidence="2" type="ORF">L484_017508</name>
</gene>
<feature type="region of interest" description="Disordered" evidence="1">
    <location>
        <begin position="32"/>
        <end position="79"/>
    </location>
</feature>